<evidence type="ECO:0000259" key="7">
    <source>
        <dbReference type="PROSITE" id="PS51918"/>
    </source>
</evidence>
<dbReference type="SFLD" id="SFLDS00029">
    <property type="entry name" value="Radical_SAM"/>
    <property type="match status" value="1"/>
</dbReference>
<dbReference type="CDD" id="cd01335">
    <property type="entry name" value="Radical_SAM"/>
    <property type="match status" value="1"/>
</dbReference>
<dbReference type="SFLD" id="SFLDG01067">
    <property type="entry name" value="SPASM/twitch_domain_containing"/>
    <property type="match status" value="1"/>
</dbReference>
<dbReference type="Gene3D" id="3.20.20.70">
    <property type="entry name" value="Aldolase class I"/>
    <property type="match status" value="1"/>
</dbReference>
<proteinExistence type="inferred from homology"/>
<comment type="similarity">
    <text evidence="6">Belongs to the radical SAM superfamily. Anaerobic sulfatase-maturating enzyme family.</text>
</comment>
<sequence>MPPITVMLKPASGLCNMRCRYCFYADEMAHRTTESYGIMQPDTLEAIVKRVLAFAQGSCSFVYQGGEPTLAGLAFFEQALEFQKKWNVNRVTIENSLQTNGYAIDEAWAKFFARNHFLVGISLDGPKEIHDANRVDAQGKGTYNRVMHAIQLLQKHKVEFNILTVVTRQAARSTGKIYGFFQRNGFAYQQYIPCLDPWEEGAQTPYSLTAKDFEQHLKLLFGQWYQQAMRGNLQYNRYFFNLLAILNGQMPEACEMRGVCGRQFVVEADGSVYPCDFYMMDEYRLGNFVTDDFETIERRRQELAFVETSARIKESCKGCKWFALCRGGCRRNWEPVTGPEPRNGFCSAYQGFLEYALPRLQQLSRMLQERRI</sequence>
<dbReference type="PANTHER" id="PTHR43273:SF3">
    <property type="entry name" value="ANAEROBIC SULFATASE-MATURATING ENZYME HOMOLOG ASLB-RELATED"/>
    <property type="match status" value="1"/>
</dbReference>
<evidence type="ECO:0000256" key="6">
    <source>
        <dbReference type="ARBA" id="ARBA00023601"/>
    </source>
</evidence>
<dbReference type="InterPro" id="IPR013785">
    <property type="entry name" value="Aldolase_TIM"/>
</dbReference>
<keyword evidence="5" id="KW-0411">Iron-sulfur</keyword>
<evidence type="ECO:0000256" key="2">
    <source>
        <dbReference type="ARBA" id="ARBA00022691"/>
    </source>
</evidence>
<keyword evidence="2" id="KW-0949">S-adenosyl-L-methionine</keyword>
<dbReference type="InterPro" id="IPR023867">
    <property type="entry name" value="Sulphatase_maturase_rSAM"/>
</dbReference>
<keyword evidence="3" id="KW-0479">Metal-binding</keyword>
<organism evidence="8 9">
    <name type="scientific">Allofournierella massiliensis</name>
    <dbReference type="NCBI Taxonomy" id="1650663"/>
    <lineage>
        <taxon>Bacteria</taxon>
        <taxon>Bacillati</taxon>
        <taxon>Bacillota</taxon>
        <taxon>Clostridia</taxon>
        <taxon>Eubacteriales</taxon>
        <taxon>Oscillospiraceae</taxon>
        <taxon>Allofournierella</taxon>
    </lineage>
</organism>
<dbReference type="SUPFAM" id="SSF102114">
    <property type="entry name" value="Radical SAM enzymes"/>
    <property type="match status" value="1"/>
</dbReference>
<dbReference type="SFLD" id="SFLDG01072">
    <property type="entry name" value="dehydrogenase_like"/>
    <property type="match status" value="1"/>
</dbReference>
<dbReference type="InterPro" id="IPR058240">
    <property type="entry name" value="rSAM_sf"/>
</dbReference>
<comment type="caution">
    <text evidence="8">The sequence shown here is derived from an EMBL/GenBank/DDBJ whole genome shotgun (WGS) entry which is preliminary data.</text>
</comment>
<dbReference type="InterPro" id="IPR007197">
    <property type="entry name" value="rSAM"/>
</dbReference>
<dbReference type="Proteomes" id="UP001529380">
    <property type="component" value="Unassembled WGS sequence"/>
</dbReference>
<dbReference type="InterPro" id="IPR023885">
    <property type="entry name" value="4Fe4S-binding_SPASM_dom"/>
</dbReference>
<reference evidence="8 9" key="1">
    <citation type="submission" date="2023-06" db="EMBL/GenBank/DDBJ databases">
        <title>Identification and characterization of horizontal gene transfer across gut microbiota members of farm animals based on homology search.</title>
        <authorList>
            <person name="Schwarzerova J."/>
            <person name="Nykrynova M."/>
            <person name="Jureckova K."/>
            <person name="Cejkova D."/>
            <person name="Rychlik I."/>
        </authorList>
    </citation>
    <scope>NUCLEOTIDE SEQUENCE [LARGE SCALE GENOMIC DNA]</scope>
    <source>
        <strain evidence="8 9">ET340</strain>
    </source>
</reference>
<dbReference type="SFLD" id="SFLDF00289">
    <property type="entry name" value="anaerobic_Cys-type_sulfatase-m"/>
    <property type="match status" value="1"/>
</dbReference>
<evidence type="ECO:0000256" key="4">
    <source>
        <dbReference type="ARBA" id="ARBA00023004"/>
    </source>
</evidence>
<dbReference type="PANTHER" id="PTHR43273">
    <property type="entry name" value="ANAEROBIC SULFATASE-MATURATING ENZYME HOMOLOG ASLB-RELATED"/>
    <property type="match status" value="1"/>
</dbReference>
<evidence type="ECO:0000313" key="8">
    <source>
        <dbReference type="EMBL" id="MDM8200194.1"/>
    </source>
</evidence>
<evidence type="ECO:0000256" key="5">
    <source>
        <dbReference type="ARBA" id="ARBA00023014"/>
    </source>
</evidence>
<keyword evidence="9" id="KW-1185">Reference proteome</keyword>
<evidence type="ECO:0000256" key="3">
    <source>
        <dbReference type="ARBA" id="ARBA00022723"/>
    </source>
</evidence>
<accession>A0ABT7UMT0</accession>
<dbReference type="NCBIfam" id="TIGR03942">
    <property type="entry name" value="sulfatase_rSAM"/>
    <property type="match status" value="1"/>
</dbReference>
<dbReference type="InterPro" id="IPR034485">
    <property type="entry name" value="Anaerobic_Cys-type_sulfatase-m"/>
</dbReference>
<dbReference type="Pfam" id="PF04055">
    <property type="entry name" value="Radical_SAM"/>
    <property type="match status" value="1"/>
</dbReference>
<feature type="domain" description="Radical SAM core" evidence="7">
    <location>
        <begin position="1"/>
        <end position="226"/>
    </location>
</feature>
<keyword evidence="4" id="KW-0408">Iron</keyword>
<evidence type="ECO:0000256" key="1">
    <source>
        <dbReference type="ARBA" id="ARBA00001966"/>
    </source>
</evidence>
<dbReference type="Pfam" id="PF13186">
    <property type="entry name" value="SPASM"/>
    <property type="match status" value="1"/>
</dbReference>
<gene>
    <name evidence="8" type="ORF">QUW08_02625</name>
</gene>
<dbReference type="NCBIfam" id="NF010321">
    <property type="entry name" value="PRK13758.1"/>
    <property type="match status" value="1"/>
</dbReference>
<dbReference type="EMBL" id="JAUDCL010000003">
    <property type="protein sequence ID" value="MDM8200194.1"/>
    <property type="molecule type" value="Genomic_DNA"/>
</dbReference>
<evidence type="ECO:0000313" key="9">
    <source>
        <dbReference type="Proteomes" id="UP001529380"/>
    </source>
</evidence>
<name>A0ABT7UMT0_9FIRM</name>
<dbReference type="SFLD" id="SFLDG01386">
    <property type="entry name" value="main_SPASM_domain-containing"/>
    <property type="match status" value="1"/>
</dbReference>
<dbReference type="SFLD" id="SFLDG01384">
    <property type="entry name" value="thioether_bond_formation_requi"/>
    <property type="match status" value="1"/>
</dbReference>
<dbReference type="NCBIfam" id="TIGR04085">
    <property type="entry name" value="rSAM_more_4Fe4S"/>
    <property type="match status" value="1"/>
</dbReference>
<dbReference type="RefSeq" id="WP_289599064.1">
    <property type="nucleotide sequence ID" value="NZ_JAUDCL010000003.1"/>
</dbReference>
<comment type="cofactor">
    <cofactor evidence="1">
        <name>[4Fe-4S] cluster</name>
        <dbReference type="ChEBI" id="CHEBI:49883"/>
    </cofactor>
</comment>
<dbReference type="PROSITE" id="PS51918">
    <property type="entry name" value="RADICAL_SAM"/>
    <property type="match status" value="1"/>
</dbReference>
<protein>
    <submittedName>
        <fullName evidence="8">Anaerobic sulfatase maturase</fullName>
    </submittedName>
</protein>